<sequence>MHKTVNVRVITMDAALEVAIQPDTTGRQLFDQVVKTIGMREIWFFGLQNTDSKGLTTWKNLYKKDHNQEDKKGNHLQL</sequence>
<dbReference type="Gene3D" id="3.10.20.90">
    <property type="entry name" value="Phosphatidylinositol 3-kinase Catalytic Subunit, Chain A, domain 1"/>
    <property type="match status" value="1"/>
</dbReference>
<dbReference type="SUPFAM" id="SSF54236">
    <property type="entry name" value="Ubiquitin-like"/>
    <property type="match status" value="1"/>
</dbReference>
<accession>A0A2L2Z4Y3</accession>
<dbReference type="InterPro" id="IPR029071">
    <property type="entry name" value="Ubiquitin-like_domsf"/>
</dbReference>
<dbReference type="InterPro" id="IPR018979">
    <property type="entry name" value="FERM_N"/>
</dbReference>
<organism evidence="2">
    <name type="scientific">Parasteatoda tepidariorum</name>
    <name type="common">Common house spider</name>
    <name type="synonym">Achaearanea tepidariorum</name>
    <dbReference type="NCBI Taxonomy" id="114398"/>
    <lineage>
        <taxon>Eukaryota</taxon>
        <taxon>Metazoa</taxon>
        <taxon>Ecdysozoa</taxon>
        <taxon>Arthropoda</taxon>
        <taxon>Chelicerata</taxon>
        <taxon>Arachnida</taxon>
        <taxon>Araneae</taxon>
        <taxon>Araneomorphae</taxon>
        <taxon>Entelegynae</taxon>
        <taxon>Araneoidea</taxon>
        <taxon>Theridiidae</taxon>
        <taxon>Parasteatoda</taxon>
    </lineage>
</organism>
<dbReference type="GO" id="GO:0003779">
    <property type="term" value="F:actin binding"/>
    <property type="evidence" value="ECO:0007669"/>
    <property type="project" value="InterPro"/>
</dbReference>
<dbReference type="AlphaFoldDB" id="A0A2L2Z4Y3"/>
<dbReference type="InterPro" id="IPR000299">
    <property type="entry name" value="FERM_domain"/>
</dbReference>
<feature type="domain" description="FERM" evidence="1">
    <location>
        <begin position="5"/>
        <end position="78"/>
    </location>
</feature>
<dbReference type="PROSITE" id="PS50057">
    <property type="entry name" value="FERM_3"/>
    <property type="match status" value="1"/>
</dbReference>
<dbReference type="Pfam" id="PF09379">
    <property type="entry name" value="FERM_N"/>
    <property type="match status" value="1"/>
</dbReference>
<dbReference type="InterPro" id="IPR011174">
    <property type="entry name" value="ERM"/>
</dbReference>
<reference evidence="2" key="1">
    <citation type="journal article" date="2016" name="Mol. Ecol. Resour.">
        <title>Evaluation of the impact of RNA preservation methods of spiders for de novo transcriptome assembly.</title>
        <authorList>
            <person name="Kono N."/>
            <person name="Nakamura H."/>
            <person name="Ito Y."/>
            <person name="Tomita M."/>
            <person name="Arakawa K."/>
        </authorList>
    </citation>
    <scope>NUCLEOTIDE SEQUENCE</scope>
    <source>
        <tissue evidence="2">Whole body</tissue>
    </source>
</reference>
<dbReference type="PANTHER" id="PTHR23281">
    <property type="entry name" value="MERLIN/MOESIN/EZRIN/RADIXIN"/>
    <property type="match status" value="1"/>
</dbReference>
<name>A0A2L2Z4Y3_PARTP</name>
<evidence type="ECO:0000313" key="2">
    <source>
        <dbReference type="EMBL" id="LAA15433.1"/>
    </source>
</evidence>
<proteinExistence type="evidence at transcript level"/>
<evidence type="ECO:0000259" key="1">
    <source>
        <dbReference type="PROSITE" id="PS50057"/>
    </source>
</evidence>
<dbReference type="FunFam" id="3.10.20.90:FF:000013">
    <property type="entry name" value="radixin isoform X1"/>
    <property type="match status" value="1"/>
</dbReference>
<dbReference type="OrthoDB" id="6018897at2759"/>
<dbReference type="EMBL" id="IAAA01105643">
    <property type="protein sequence ID" value="LAA15433.1"/>
    <property type="molecule type" value="mRNA"/>
</dbReference>
<protein>
    <submittedName>
        <fullName evidence="2">Putative radixin</fullName>
    </submittedName>
</protein>